<gene>
    <name evidence="2" type="ORF">LCGC14_1419450</name>
</gene>
<dbReference type="EMBL" id="LAZR01009450">
    <property type="protein sequence ID" value="KKM72538.1"/>
    <property type="molecule type" value="Genomic_DNA"/>
</dbReference>
<keyword evidence="1" id="KW-0472">Membrane</keyword>
<name>A0A0F9JS82_9ZZZZ</name>
<accession>A0A0F9JS82</accession>
<evidence type="ECO:0000313" key="2">
    <source>
        <dbReference type="EMBL" id="KKM72538.1"/>
    </source>
</evidence>
<feature type="transmembrane region" description="Helical" evidence="1">
    <location>
        <begin position="55"/>
        <end position="74"/>
    </location>
</feature>
<dbReference type="AlphaFoldDB" id="A0A0F9JS82"/>
<evidence type="ECO:0000256" key="1">
    <source>
        <dbReference type="SAM" id="Phobius"/>
    </source>
</evidence>
<comment type="caution">
    <text evidence="2">The sequence shown here is derived from an EMBL/GenBank/DDBJ whole genome shotgun (WGS) entry which is preliminary data.</text>
</comment>
<keyword evidence="1" id="KW-1133">Transmembrane helix</keyword>
<feature type="transmembrane region" description="Helical" evidence="1">
    <location>
        <begin position="24"/>
        <end position="43"/>
    </location>
</feature>
<keyword evidence="1" id="KW-0812">Transmembrane</keyword>
<proteinExistence type="predicted"/>
<sequence length="156" mass="17826">MHTDAVTKVITQLNNINRLSQKGIIFWNTLILPICIAIFVTHLLEKASKSEGIGYSVWAIVLVVLILHCFVVIMQYRGSKLDTMITEYQEKTLLLREVRSEFKEFESLSKADLKNFSAQRSALRFAISSLSYAIGKLRNNINESKPTTTEEKKELM</sequence>
<feature type="non-terminal residue" evidence="2">
    <location>
        <position position="156"/>
    </location>
</feature>
<organism evidence="2">
    <name type="scientific">marine sediment metagenome</name>
    <dbReference type="NCBI Taxonomy" id="412755"/>
    <lineage>
        <taxon>unclassified sequences</taxon>
        <taxon>metagenomes</taxon>
        <taxon>ecological metagenomes</taxon>
    </lineage>
</organism>
<reference evidence="2" key="1">
    <citation type="journal article" date="2015" name="Nature">
        <title>Complex archaea that bridge the gap between prokaryotes and eukaryotes.</title>
        <authorList>
            <person name="Spang A."/>
            <person name="Saw J.H."/>
            <person name="Jorgensen S.L."/>
            <person name="Zaremba-Niedzwiedzka K."/>
            <person name="Martijn J."/>
            <person name="Lind A.E."/>
            <person name="van Eijk R."/>
            <person name="Schleper C."/>
            <person name="Guy L."/>
            <person name="Ettema T.J."/>
        </authorList>
    </citation>
    <scope>NUCLEOTIDE SEQUENCE</scope>
</reference>
<protein>
    <submittedName>
        <fullName evidence="2">Uncharacterized protein</fullName>
    </submittedName>
</protein>